<dbReference type="Gene3D" id="6.10.290.20">
    <property type="match status" value="1"/>
</dbReference>
<name>A0A3Q9MPS5_SALET</name>
<protein>
    <submittedName>
        <fullName evidence="1">Stability protein</fullName>
    </submittedName>
</protein>
<proteinExistence type="predicted"/>
<evidence type="ECO:0000313" key="2">
    <source>
        <dbReference type="EMBL" id="AZT44486.1"/>
    </source>
</evidence>
<dbReference type="InterPro" id="IPR019720">
    <property type="entry name" value="Plasmid_stability_protein_StbB"/>
</dbReference>
<geneLocation type="plasmid" evidence="1">
    <name>pRSE21</name>
</geneLocation>
<gene>
    <name evidence="2" type="ORF">EL007_24755</name>
    <name evidence="1" type="ORF">ELZ88_24195</name>
</gene>
<reference evidence="1" key="1">
    <citation type="submission" date="2018-12" db="EMBL/GenBank/DDBJ databases">
        <title>Complete genome sequences of twenty non-typhoidal Salmonella isolates from Rwanda.</title>
        <authorList>
            <person name="Byukusenge M."/>
            <person name="Li L."/>
            <person name="Subhashinie K."/>
            <person name="Nzayirambaho M."/>
            <person name="Kuchipudi S.V."/>
            <person name="Jayarao B.M."/>
        </authorList>
    </citation>
    <scope>NUCLEOTIDE SEQUENCE</scope>
    <source>
        <strain evidence="1">RSE21</strain>
        <strain evidence="2">RSE40</strain>
        <plasmid evidence="1">pRSE21</plasmid>
        <plasmid evidence="2">pRSE40</plasmid>
    </source>
</reference>
<evidence type="ECO:0000313" key="1">
    <source>
        <dbReference type="EMBL" id="AZT39764.1"/>
    </source>
</evidence>
<geneLocation type="plasmid" evidence="2">
    <name>pRSE40</name>
</geneLocation>
<organism evidence="1">
    <name type="scientific">Salmonella enterica subsp. enterica serovar Karamoja</name>
    <dbReference type="NCBI Taxonomy" id="2500153"/>
    <lineage>
        <taxon>Bacteria</taxon>
        <taxon>Pseudomonadati</taxon>
        <taxon>Pseudomonadota</taxon>
        <taxon>Gammaproteobacteria</taxon>
        <taxon>Enterobacterales</taxon>
        <taxon>Enterobacteriaceae</taxon>
        <taxon>Salmonella</taxon>
    </lineage>
</organism>
<dbReference type="InterPro" id="IPR038307">
    <property type="entry name" value="StbB_sf"/>
</dbReference>
<dbReference type="AlphaFoldDB" id="A0A3Q9MPS5"/>
<keyword evidence="1" id="KW-0614">Plasmid</keyword>
<sequence length="119" mass="13208">MYLRPDNETDQQVMDIIESINRMGRGEVFRNAFVTGLAMYKLDNRLPALISTLFKGQISADQIVGLISQTTDWKPSQADIRAILSELGRGEVTVPPVVSPEDEDKQAMDAARKKLAGMI</sequence>
<dbReference type="EMBL" id="CP034710">
    <property type="protein sequence ID" value="AZT39764.1"/>
    <property type="molecule type" value="Genomic_DNA"/>
</dbReference>
<dbReference type="Pfam" id="PF10784">
    <property type="entry name" value="Plasmid_stab_B"/>
    <property type="match status" value="1"/>
</dbReference>
<dbReference type="EMBL" id="CP034699">
    <property type="protein sequence ID" value="AZT44486.1"/>
    <property type="molecule type" value="Genomic_DNA"/>
</dbReference>
<accession>A0A3Q9MPS5</accession>